<dbReference type="Gene3D" id="3.20.20.140">
    <property type="entry name" value="Metal-dependent hydrolases"/>
    <property type="match status" value="1"/>
</dbReference>
<dbReference type="GO" id="GO:0000105">
    <property type="term" value="P:L-histidine biosynthetic process"/>
    <property type="evidence" value="ECO:0007669"/>
    <property type="project" value="UniProtKB-UniRule"/>
</dbReference>
<evidence type="ECO:0000256" key="8">
    <source>
        <dbReference type="RuleBase" id="RU366003"/>
    </source>
</evidence>
<dbReference type="PANTHER" id="PTHR21039">
    <property type="entry name" value="HISTIDINOL PHOSPHATASE-RELATED"/>
    <property type="match status" value="1"/>
</dbReference>
<gene>
    <name evidence="10" type="ORF">SAMN05660706_11388</name>
</gene>
<dbReference type="CDD" id="cd12110">
    <property type="entry name" value="PHP_HisPPase_Hisj_like"/>
    <property type="match status" value="1"/>
</dbReference>
<comment type="catalytic activity">
    <reaction evidence="7 8">
        <text>L-histidinol phosphate + H2O = L-histidinol + phosphate</text>
        <dbReference type="Rhea" id="RHEA:14465"/>
        <dbReference type="ChEBI" id="CHEBI:15377"/>
        <dbReference type="ChEBI" id="CHEBI:43474"/>
        <dbReference type="ChEBI" id="CHEBI:57699"/>
        <dbReference type="ChEBI" id="CHEBI:57980"/>
        <dbReference type="EC" id="3.1.3.15"/>
    </reaction>
</comment>
<dbReference type="Proteomes" id="UP000199584">
    <property type="component" value="Unassembled WGS sequence"/>
</dbReference>
<feature type="domain" description="PHP" evidence="9">
    <location>
        <begin position="9"/>
        <end position="218"/>
    </location>
</feature>
<dbReference type="GO" id="GO:0004401">
    <property type="term" value="F:histidinol-phosphatase activity"/>
    <property type="evidence" value="ECO:0007669"/>
    <property type="project" value="UniProtKB-UniRule"/>
</dbReference>
<accession>A0A1I6DMG3</accession>
<dbReference type="Pfam" id="PF02811">
    <property type="entry name" value="PHP"/>
    <property type="match status" value="1"/>
</dbReference>
<organism evidence="10 11">
    <name type="scientific">Desulfoscipio geothermicus DSM 3669</name>
    <dbReference type="NCBI Taxonomy" id="1121426"/>
    <lineage>
        <taxon>Bacteria</taxon>
        <taxon>Bacillati</taxon>
        <taxon>Bacillota</taxon>
        <taxon>Clostridia</taxon>
        <taxon>Eubacteriales</taxon>
        <taxon>Desulfallaceae</taxon>
        <taxon>Desulfoscipio</taxon>
    </lineage>
</organism>
<dbReference type="EMBL" id="FOYM01000013">
    <property type="protein sequence ID" value="SFR06586.1"/>
    <property type="molecule type" value="Genomic_DNA"/>
</dbReference>
<dbReference type="STRING" id="39060.SAMN05660706_11388"/>
<evidence type="ECO:0000256" key="1">
    <source>
        <dbReference type="ARBA" id="ARBA00004970"/>
    </source>
</evidence>
<dbReference type="OrthoDB" id="9775255at2"/>
<keyword evidence="5 8" id="KW-0378">Hydrolase</keyword>
<dbReference type="EC" id="3.1.3.15" evidence="3 8"/>
<dbReference type="GO" id="GO:0005737">
    <property type="term" value="C:cytoplasm"/>
    <property type="evidence" value="ECO:0007669"/>
    <property type="project" value="TreeGrafter"/>
</dbReference>
<evidence type="ECO:0000256" key="5">
    <source>
        <dbReference type="ARBA" id="ARBA00022801"/>
    </source>
</evidence>
<dbReference type="SUPFAM" id="SSF89550">
    <property type="entry name" value="PHP domain-like"/>
    <property type="match status" value="1"/>
</dbReference>
<dbReference type="InterPro" id="IPR016195">
    <property type="entry name" value="Pol/histidinol_Pase-like"/>
</dbReference>
<sequence>MSDTIKLVDYHVHPGYSIDAAPVGIDEYCVRAMQIGLAEICFTPHLEVDEARKHLDWFVRCNGRVMPMEDLQWLDFYFQEINMAREKFSPRLVIKAGIEVGYEPGREMYIEKILTGFPFDFVLGSIHCLNHVAISSKKECAVHFAGKTCAEVAQDYFTSLEAAVKSRLFDCMAHIDLYRRYGTVYLDRNNIEEMHRGYIEKIFKYMARHHIGLEINTSGLRRELGDLHPSKAIVQTALQQGVQIFTTGSDAHSLSEIGQGLQAAERLLKQFDLQAATFTGRKPDPQKGWTNLPTLP</sequence>
<reference evidence="11" key="1">
    <citation type="submission" date="2016-10" db="EMBL/GenBank/DDBJ databases">
        <authorList>
            <person name="Varghese N."/>
            <person name="Submissions S."/>
        </authorList>
    </citation>
    <scope>NUCLEOTIDE SEQUENCE [LARGE SCALE GENOMIC DNA]</scope>
    <source>
        <strain evidence="11">DSM 3669</strain>
    </source>
</reference>
<evidence type="ECO:0000313" key="11">
    <source>
        <dbReference type="Proteomes" id="UP000199584"/>
    </source>
</evidence>
<protein>
    <recommendedName>
        <fullName evidence="3 8">Histidinol-phosphatase</fullName>
        <shortName evidence="8">HolPase</shortName>
        <ecNumber evidence="3 8">3.1.3.15</ecNumber>
    </recommendedName>
</protein>
<dbReference type="RefSeq" id="WP_092483361.1">
    <property type="nucleotide sequence ID" value="NZ_FOYM01000013.1"/>
</dbReference>
<keyword evidence="11" id="KW-1185">Reference proteome</keyword>
<evidence type="ECO:0000256" key="3">
    <source>
        <dbReference type="ARBA" id="ARBA00013085"/>
    </source>
</evidence>
<dbReference type="UniPathway" id="UPA00031">
    <property type="reaction ID" value="UER00013"/>
</dbReference>
<comment type="similarity">
    <text evidence="2 8">Belongs to the PHP hydrolase family. HisK subfamily.</text>
</comment>
<evidence type="ECO:0000256" key="2">
    <source>
        <dbReference type="ARBA" id="ARBA00009152"/>
    </source>
</evidence>
<dbReference type="AlphaFoldDB" id="A0A1I6DMG3"/>
<dbReference type="PANTHER" id="PTHR21039:SF0">
    <property type="entry name" value="HISTIDINOL-PHOSPHATASE"/>
    <property type="match status" value="1"/>
</dbReference>
<dbReference type="InterPro" id="IPR010140">
    <property type="entry name" value="Histidinol_P_phosphatase_HisJ"/>
</dbReference>
<evidence type="ECO:0000256" key="6">
    <source>
        <dbReference type="ARBA" id="ARBA00023102"/>
    </source>
</evidence>
<evidence type="ECO:0000256" key="4">
    <source>
        <dbReference type="ARBA" id="ARBA00022605"/>
    </source>
</evidence>
<keyword evidence="6 8" id="KW-0368">Histidine biosynthesis</keyword>
<evidence type="ECO:0000313" key="10">
    <source>
        <dbReference type="EMBL" id="SFR06586.1"/>
    </source>
</evidence>
<proteinExistence type="inferred from homology"/>
<comment type="pathway">
    <text evidence="1 8">Amino-acid biosynthesis; L-histidine biosynthesis; L-histidine from 5-phospho-alpha-D-ribose 1-diphosphate: step 8/9.</text>
</comment>
<dbReference type="InterPro" id="IPR004013">
    <property type="entry name" value="PHP_dom"/>
</dbReference>
<name>A0A1I6DMG3_9FIRM</name>
<evidence type="ECO:0000256" key="7">
    <source>
        <dbReference type="ARBA" id="ARBA00049158"/>
    </source>
</evidence>
<evidence type="ECO:0000259" key="9">
    <source>
        <dbReference type="Pfam" id="PF02811"/>
    </source>
</evidence>
<dbReference type="NCBIfam" id="TIGR01856">
    <property type="entry name" value="hisJ_fam"/>
    <property type="match status" value="1"/>
</dbReference>
<keyword evidence="4 8" id="KW-0028">Amino-acid biosynthesis</keyword>